<reference evidence="6" key="2">
    <citation type="submission" date="2017-09" db="EMBL/GenBank/DDBJ databases">
        <title>The complete genome of Sulfurospirillum sp. JPD-1.</title>
        <authorList>
            <person name="Goris T."/>
        </authorList>
    </citation>
    <scope>NUCLEOTIDE SEQUENCE [LARGE SCALE GENOMIC DNA]</scope>
    <source>
        <strain evidence="6">JPD-1</strain>
    </source>
</reference>
<dbReference type="PROSITE" id="PS51257">
    <property type="entry name" value="PROKAR_LIPOPROTEIN"/>
    <property type="match status" value="1"/>
</dbReference>
<dbReference type="AlphaFoldDB" id="A0A1Y0HQ97"/>
<evidence type="ECO:0000313" key="3">
    <source>
        <dbReference type="EMBL" id="ARU50110.1"/>
    </source>
</evidence>
<evidence type="ECO:0000313" key="4">
    <source>
        <dbReference type="EMBL" id="ATB70946.1"/>
    </source>
</evidence>
<dbReference type="PANTHER" id="PTHR43031">
    <property type="entry name" value="FAD-DEPENDENT OXIDOREDUCTASE"/>
    <property type="match status" value="1"/>
</dbReference>
<dbReference type="EMBL" id="CP021416">
    <property type="protein sequence ID" value="ARU50110.1"/>
    <property type="molecule type" value="Genomic_DNA"/>
</dbReference>
<dbReference type="SUPFAM" id="SSF52821">
    <property type="entry name" value="Rhodanese/Cell cycle control phosphatase"/>
    <property type="match status" value="3"/>
</dbReference>
<reference evidence="4" key="3">
    <citation type="submission" date="2017-09" db="EMBL/GenBank/DDBJ databases">
        <authorList>
            <person name="Goris T."/>
        </authorList>
    </citation>
    <scope>NUCLEOTIDE SEQUENCE</scope>
    <source>
        <strain evidence="4">JPD-1</strain>
    </source>
</reference>
<dbReference type="GO" id="GO:0004792">
    <property type="term" value="F:thiosulfate-cyanide sulfurtransferase activity"/>
    <property type="evidence" value="ECO:0007669"/>
    <property type="project" value="UniProtKB-EC"/>
</dbReference>
<feature type="signal peptide" evidence="1">
    <location>
        <begin position="1"/>
        <end position="23"/>
    </location>
</feature>
<dbReference type="Pfam" id="PF00581">
    <property type="entry name" value="Rhodanese"/>
    <property type="match status" value="3"/>
</dbReference>
<feature type="chain" id="PRO_5044568437" evidence="1">
    <location>
        <begin position="24"/>
        <end position="405"/>
    </location>
</feature>
<sequence>MSIRILASSIVVIGLLLSGCAEKQPEATISPSAKVLNEPTLHVKELMEKFKLENVDYAYVKVAIGNGTREGAKALLIDARPNPKYLVSTIPSSLNIPDTQIDQYIGQLDKVTKDKEIIVFCGGWDCEKSPIVAGYLKEHGFTNVKLYQAGEPEWIAKNYPEIGLPAAQTLFKNNKALFMDARPYAKYMAGTIPGSMYMSDEELDTLKGRLPIDKTTPIVSFCEGYNCAKSHNLAKKLQEFGYQKISVYAGGYPEWKEAGLQTTAGGAKKVDVAPSPKKDAFVEGIKLGEDEGTVDGEWYKALIISDKIPTNVAVIDVRSAAEYANGHIKGAINIEAGKLSATEFAAKLPKGKVVIMNCSAGGRSMEAFLKLKNAKVDVSKIFYFDANIKCDKSSKCEIKVNEPLG</sequence>
<dbReference type="PROSITE" id="PS50206">
    <property type="entry name" value="RHODANESE_3"/>
    <property type="match status" value="3"/>
</dbReference>
<dbReference type="KEGG" id="sulj:SJPD1_2868"/>
<evidence type="ECO:0000313" key="6">
    <source>
        <dbReference type="Proteomes" id="UP000217349"/>
    </source>
</evidence>
<dbReference type="InterPro" id="IPR001763">
    <property type="entry name" value="Rhodanese-like_dom"/>
</dbReference>
<evidence type="ECO:0000313" key="5">
    <source>
        <dbReference type="Proteomes" id="UP000196005"/>
    </source>
</evidence>
<name>A0A1Y0HQ97_9BACT</name>
<dbReference type="OrthoDB" id="9789585at2"/>
<evidence type="ECO:0000259" key="2">
    <source>
        <dbReference type="PROSITE" id="PS50206"/>
    </source>
</evidence>
<dbReference type="InterPro" id="IPR050229">
    <property type="entry name" value="GlpE_sulfurtransferase"/>
</dbReference>
<accession>A0A290HYK4</accession>
<gene>
    <name evidence="3" type="ORF">Sdiek1_2978</name>
    <name evidence="4" type="ORF">SJPD1_2868</name>
</gene>
<dbReference type="EC" id="2.8.1.1" evidence="4"/>
<dbReference type="InterPro" id="IPR036873">
    <property type="entry name" value="Rhodanese-like_dom_sf"/>
</dbReference>
<dbReference type="Gene3D" id="3.40.250.10">
    <property type="entry name" value="Rhodanese-like domain"/>
    <property type="match status" value="3"/>
</dbReference>
<dbReference type="SMART" id="SM00450">
    <property type="entry name" value="RHOD"/>
    <property type="match status" value="3"/>
</dbReference>
<organism evidence="3 5">
    <name type="scientific">Sulfurospirillum diekertiae</name>
    <dbReference type="NCBI Taxonomy" id="1854492"/>
    <lineage>
        <taxon>Bacteria</taxon>
        <taxon>Pseudomonadati</taxon>
        <taxon>Campylobacterota</taxon>
        <taxon>Epsilonproteobacteria</taxon>
        <taxon>Campylobacterales</taxon>
        <taxon>Sulfurospirillaceae</taxon>
        <taxon>Sulfurospirillum</taxon>
    </lineage>
</organism>
<dbReference type="CDD" id="cd00158">
    <property type="entry name" value="RHOD"/>
    <property type="match status" value="3"/>
</dbReference>
<dbReference type="PANTHER" id="PTHR43031:SF7">
    <property type="entry name" value="NITRIC OXIDE REDUCTASE FLRD-NAD(+) REDUCTASE"/>
    <property type="match status" value="1"/>
</dbReference>
<accession>A0A1Y0HQ97</accession>
<dbReference type="Proteomes" id="UP000196005">
    <property type="component" value="Chromosome"/>
</dbReference>
<dbReference type="KEGG" id="suls:Sdiek1_2978"/>
<feature type="domain" description="Rhodanese" evidence="2">
    <location>
        <begin position="172"/>
        <end position="264"/>
    </location>
</feature>
<reference evidence="3" key="4">
    <citation type="journal article" date="2018" name="FEMS Microbiol. Ecol.">
        <title>Coexistence of two distinct Sulfurospirillum populations respiring tetrachloroethene-genomic and kinetic considerations. .</title>
        <authorList>
            <person name="Buttet G.F."/>
            <person name="Murray A.M."/>
            <person name="Goris T."/>
            <person name="Burion M."/>
            <person name="Jin B."/>
            <person name="Rolle M."/>
            <person name="Holliger C."/>
            <person name="Maillard J."/>
        </authorList>
    </citation>
    <scope>NUCLEOTIDE SEQUENCE</scope>
    <source>
        <strain evidence="3">SL2-1</strain>
    </source>
</reference>
<protein>
    <submittedName>
        <fullName evidence="3">Sulfurtransferase</fullName>
        <ecNumber evidence="4">2.8.1.1</ecNumber>
    </submittedName>
</protein>
<reference evidence="4" key="5">
    <citation type="journal article" date="2020" name="MicrobiologyOpen">
        <title>Tetrachloroethene respiration in Sulfurospirillum species is regulated by a two-component system as unraveled by comparative genomics, transcriptomics, and regulator binding studies.</title>
        <authorList>
            <person name="Esken J."/>
            <person name="Goris T."/>
            <person name="Gadkari J."/>
            <person name="Bischler T."/>
            <person name="Forstner K.U."/>
            <person name="Sharma C.M."/>
            <person name="Diekert G."/>
            <person name="Schubert T."/>
        </authorList>
    </citation>
    <scope>NUCLEOTIDE SEQUENCE</scope>
    <source>
        <strain evidence="4">JPD-1</strain>
    </source>
</reference>
<reference evidence="5" key="1">
    <citation type="submission" date="2017-05" db="EMBL/GenBank/DDBJ databases">
        <title>Dechlorination kinetics govern the competition between two new strains of the genus Sulfurospirillum.</title>
        <authorList>
            <person name="Buttet G.F."/>
            <person name="Murray A.M."/>
            <person name="Goris T."/>
            <person name="Burion M."/>
            <person name="Lin B."/>
            <person name="Rolle M."/>
            <person name="Maillard J."/>
        </authorList>
    </citation>
    <scope>NUCLEOTIDE SEQUENCE [LARGE SCALE GENOMIC DNA]</scope>
    <source>
        <strain evidence="5">SL2-1</strain>
    </source>
</reference>
<evidence type="ECO:0000256" key="1">
    <source>
        <dbReference type="SAM" id="SignalP"/>
    </source>
</evidence>
<dbReference type="RefSeq" id="WP_087439767.1">
    <property type="nucleotide sequence ID" value="NZ_CP021416.1"/>
</dbReference>
<feature type="domain" description="Rhodanese" evidence="2">
    <location>
        <begin position="308"/>
        <end position="374"/>
    </location>
</feature>
<keyword evidence="4" id="KW-0808">Transferase</keyword>
<keyword evidence="1" id="KW-0732">Signal</keyword>
<keyword evidence="5" id="KW-1185">Reference proteome</keyword>
<dbReference type="Proteomes" id="UP000217349">
    <property type="component" value="Chromosome"/>
</dbReference>
<dbReference type="EMBL" id="CP023275">
    <property type="protein sequence ID" value="ATB70946.1"/>
    <property type="molecule type" value="Genomic_DNA"/>
</dbReference>
<feature type="domain" description="Rhodanese" evidence="2">
    <location>
        <begin position="70"/>
        <end position="163"/>
    </location>
</feature>
<proteinExistence type="predicted"/>